<dbReference type="Proteomes" id="UP000762676">
    <property type="component" value="Unassembled WGS sequence"/>
</dbReference>
<sequence length="151" mass="17657">MRTQEKSRWQVTELSVSLKSLRMVPLNQKVLQVVMRTQRTKIRNIGEQLILLTSPVTAQAEKKKKKDLDIGVDGNKQSEDTFIWKRELPCDLMEVSEHLSPFQKKKYQTVSKMIFDKVKQQLGTVEKEWLFTNCKKLNRNTAGISKRLDIH</sequence>
<evidence type="ECO:0000313" key="1">
    <source>
        <dbReference type="EMBL" id="GFR61747.1"/>
    </source>
</evidence>
<dbReference type="AlphaFoldDB" id="A0AAV4EKX4"/>
<gene>
    <name evidence="1" type="ORF">ElyMa_005439900</name>
</gene>
<proteinExistence type="predicted"/>
<protein>
    <submittedName>
        <fullName evidence="1">Uncharacterized protein</fullName>
    </submittedName>
</protein>
<comment type="caution">
    <text evidence="1">The sequence shown here is derived from an EMBL/GenBank/DDBJ whole genome shotgun (WGS) entry which is preliminary data.</text>
</comment>
<keyword evidence="2" id="KW-1185">Reference proteome</keyword>
<evidence type="ECO:0000313" key="2">
    <source>
        <dbReference type="Proteomes" id="UP000762676"/>
    </source>
</evidence>
<reference evidence="1 2" key="1">
    <citation type="journal article" date="2021" name="Elife">
        <title>Chloroplast acquisition without the gene transfer in kleptoplastic sea slugs, Plakobranchus ocellatus.</title>
        <authorList>
            <person name="Maeda T."/>
            <person name="Takahashi S."/>
            <person name="Yoshida T."/>
            <person name="Shimamura S."/>
            <person name="Takaki Y."/>
            <person name="Nagai Y."/>
            <person name="Toyoda A."/>
            <person name="Suzuki Y."/>
            <person name="Arimoto A."/>
            <person name="Ishii H."/>
            <person name="Satoh N."/>
            <person name="Nishiyama T."/>
            <person name="Hasebe M."/>
            <person name="Maruyama T."/>
            <person name="Minagawa J."/>
            <person name="Obokata J."/>
            <person name="Shigenobu S."/>
        </authorList>
    </citation>
    <scope>NUCLEOTIDE SEQUENCE [LARGE SCALE GENOMIC DNA]</scope>
</reference>
<organism evidence="1 2">
    <name type="scientific">Elysia marginata</name>
    <dbReference type="NCBI Taxonomy" id="1093978"/>
    <lineage>
        <taxon>Eukaryota</taxon>
        <taxon>Metazoa</taxon>
        <taxon>Spiralia</taxon>
        <taxon>Lophotrochozoa</taxon>
        <taxon>Mollusca</taxon>
        <taxon>Gastropoda</taxon>
        <taxon>Heterobranchia</taxon>
        <taxon>Euthyneura</taxon>
        <taxon>Panpulmonata</taxon>
        <taxon>Sacoglossa</taxon>
        <taxon>Placobranchoidea</taxon>
        <taxon>Plakobranchidae</taxon>
        <taxon>Elysia</taxon>
    </lineage>
</organism>
<dbReference type="EMBL" id="BMAT01010848">
    <property type="protein sequence ID" value="GFR61747.1"/>
    <property type="molecule type" value="Genomic_DNA"/>
</dbReference>
<accession>A0AAV4EKX4</accession>
<name>A0AAV4EKX4_9GAST</name>